<dbReference type="Pfam" id="PF02810">
    <property type="entry name" value="SEC-C"/>
    <property type="match status" value="1"/>
</dbReference>
<protein>
    <recommendedName>
        <fullName evidence="2">UPF0225 protein GCM10010201_23030</fullName>
    </recommendedName>
</protein>
<dbReference type="Gene3D" id="3.10.450.50">
    <property type="match status" value="1"/>
</dbReference>
<dbReference type="Proteomes" id="UP001499978">
    <property type="component" value="Unassembled WGS sequence"/>
</dbReference>
<comment type="caution">
    <text evidence="4">The sequence shown here is derived from an EMBL/GenBank/DDBJ whole genome shotgun (WGS) entry which is preliminary data.</text>
</comment>
<dbReference type="InterPro" id="IPR023006">
    <property type="entry name" value="YchJ-like"/>
</dbReference>
<gene>
    <name evidence="4" type="ORF">GCM10010201_23030</name>
</gene>
<evidence type="ECO:0000256" key="1">
    <source>
        <dbReference type="ARBA" id="ARBA00010839"/>
    </source>
</evidence>
<evidence type="ECO:0000313" key="4">
    <source>
        <dbReference type="EMBL" id="GAA2523951.1"/>
    </source>
</evidence>
<dbReference type="PANTHER" id="PTHR33747:SF1">
    <property type="entry name" value="ADENYLATE CYCLASE-ASSOCIATED CAP C-TERMINAL DOMAIN-CONTAINING PROTEIN"/>
    <property type="match status" value="1"/>
</dbReference>
<dbReference type="EMBL" id="BAAARY010000009">
    <property type="protein sequence ID" value="GAA2523951.1"/>
    <property type="molecule type" value="Genomic_DNA"/>
</dbReference>
<name>A0ABN3NJD2_9ACTN</name>
<dbReference type="InterPro" id="IPR032710">
    <property type="entry name" value="NTF2-like_dom_sf"/>
</dbReference>
<dbReference type="RefSeq" id="WP_344172104.1">
    <property type="nucleotide sequence ID" value="NZ_BAAARY010000009.1"/>
</dbReference>
<keyword evidence="5" id="KW-1185">Reference proteome</keyword>
<dbReference type="SUPFAM" id="SSF54427">
    <property type="entry name" value="NTF2-like"/>
    <property type="match status" value="1"/>
</dbReference>
<dbReference type="Pfam" id="PF17775">
    <property type="entry name" value="YchJ_M-like"/>
    <property type="match status" value="1"/>
</dbReference>
<accession>A0ABN3NJD2</accession>
<dbReference type="HAMAP" id="MF_00612">
    <property type="entry name" value="UPF0225"/>
    <property type="match status" value="1"/>
</dbReference>
<proteinExistence type="inferred from homology"/>
<dbReference type="InterPro" id="IPR048469">
    <property type="entry name" value="YchJ-like_M"/>
</dbReference>
<sequence>MTQTYGGDQRLAGGDRAAQPCPCGLGEPYGRCCGRYHTGEDAPTAEALMRSRYSAFAVGDVAYLRRTWHPRTRPRNLDLDPGQRWSGLEIVGGAGGGLFDTDATVEFRARYRDDAGRGELRENSRFVRLDGQWRYLDGTGH</sequence>
<comment type="similarity">
    <text evidence="1 2">Belongs to the UPF0225 family.</text>
</comment>
<dbReference type="InterPro" id="IPR004027">
    <property type="entry name" value="SEC_C_motif"/>
</dbReference>
<organism evidence="4 5">
    <name type="scientific">Pilimelia columellifera subsp. columellifera</name>
    <dbReference type="NCBI Taxonomy" id="706583"/>
    <lineage>
        <taxon>Bacteria</taxon>
        <taxon>Bacillati</taxon>
        <taxon>Actinomycetota</taxon>
        <taxon>Actinomycetes</taxon>
        <taxon>Micromonosporales</taxon>
        <taxon>Micromonosporaceae</taxon>
        <taxon>Pilimelia</taxon>
    </lineage>
</organism>
<evidence type="ECO:0000259" key="3">
    <source>
        <dbReference type="Pfam" id="PF17775"/>
    </source>
</evidence>
<reference evidence="4 5" key="1">
    <citation type="journal article" date="2019" name="Int. J. Syst. Evol. Microbiol.">
        <title>The Global Catalogue of Microorganisms (GCM) 10K type strain sequencing project: providing services to taxonomists for standard genome sequencing and annotation.</title>
        <authorList>
            <consortium name="The Broad Institute Genomics Platform"/>
            <consortium name="The Broad Institute Genome Sequencing Center for Infectious Disease"/>
            <person name="Wu L."/>
            <person name="Ma J."/>
        </authorList>
    </citation>
    <scope>NUCLEOTIDE SEQUENCE [LARGE SCALE GENOMIC DNA]</scope>
    <source>
        <strain evidence="4 5">JCM 3367</strain>
    </source>
</reference>
<evidence type="ECO:0000313" key="5">
    <source>
        <dbReference type="Proteomes" id="UP001499978"/>
    </source>
</evidence>
<dbReference type="PANTHER" id="PTHR33747">
    <property type="entry name" value="UPF0225 PROTEIN SCO1677"/>
    <property type="match status" value="1"/>
</dbReference>
<feature type="domain" description="YchJ-like middle NTF2-like" evidence="3">
    <location>
        <begin position="44"/>
        <end position="138"/>
    </location>
</feature>
<evidence type="ECO:0000256" key="2">
    <source>
        <dbReference type="HAMAP-Rule" id="MF_00612"/>
    </source>
</evidence>